<feature type="compositionally biased region" description="Polar residues" evidence="2">
    <location>
        <begin position="26"/>
        <end position="44"/>
    </location>
</feature>
<accession>A0A409VVM7</accession>
<feature type="compositionally biased region" description="Low complexity" evidence="2">
    <location>
        <begin position="720"/>
        <end position="737"/>
    </location>
</feature>
<feature type="compositionally biased region" description="Polar residues" evidence="2">
    <location>
        <begin position="420"/>
        <end position="437"/>
    </location>
</feature>
<dbReference type="AlphaFoldDB" id="A0A409VVM7"/>
<feature type="compositionally biased region" description="Polar residues" evidence="2">
    <location>
        <begin position="331"/>
        <end position="351"/>
    </location>
</feature>
<feature type="compositionally biased region" description="Low complexity" evidence="2">
    <location>
        <begin position="272"/>
        <end position="287"/>
    </location>
</feature>
<dbReference type="EMBL" id="NHYE01005545">
    <property type="protein sequence ID" value="PPQ70324.1"/>
    <property type="molecule type" value="Genomic_DNA"/>
</dbReference>
<name>A0A409VVM7_9AGAR</name>
<gene>
    <name evidence="3" type="ORF">CVT26_014596</name>
</gene>
<protein>
    <submittedName>
        <fullName evidence="3">Uncharacterized protein</fullName>
    </submittedName>
</protein>
<feature type="compositionally biased region" description="Pro residues" evidence="2">
    <location>
        <begin position="377"/>
        <end position="392"/>
    </location>
</feature>
<feature type="compositionally biased region" description="Polar residues" evidence="2">
    <location>
        <begin position="573"/>
        <end position="586"/>
    </location>
</feature>
<evidence type="ECO:0000313" key="4">
    <source>
        <dbReference type="Proteomes" id="UP000284706"/>
    </source>
</evidence>
<evidence type="ECO:0000256" key="1">
    <source>
        <dbReference type="SAM" id="Coils"/>
    </source>
</evidence>
<feature type="region of interest" description="Disordered" evidence="2">
    <location>
        <begin position="616"/>
        <end position="769"/>
    </location>
</feature>
<evidence type="ECO:0000313" key="3">
    <source>
        <dbReference type="EMBL" id="PPQ70324.1"/>
    </source>
</evidence>
<dbReference type="OrthoDB" id="2804750at2759"/>
<feature type="region of interest" description="Disordered" evidence="2">
    <location>
        <begin position="572"/>
        <end position="602"/>
    </location>
</feature>
<feature type="compositionally biased region" description="Pro residues" evidence="2">
    <location>
        <begin position="360"/>
        <end position="369"/>
    </location>
</feature>
<dbReference type="InParanoid" id="A0A409VVM7"/>
<reference evidence="3 4" key="1">
    <citation type="journal article" date="2018" name="Evol. Lett.">
        <title>Horizontal gene cluster transfer increased hallucinogenic mushroom diversity.</title>
        <authorList>
            <person name="Reynolds H.T."/>
            <person name="Vijayakumar V."/>
            <person name="Gluck-Thaler E."/>
            <person name="Korotkin H.B."/>
            <person name="Matheny P.B."/>
            <person name="Slot J.C."/>
        </authorList>
    </citation>
    <scope>NUCLEOTIDE SEQUENCE [LARGE SCALE GENOMIC DNA]</scope>
    <source>
        <strain evidence="3 4">SRW20</strain>
    </source>
</reference>
<feature type="compositionally biased region" description="Pro residues" evidence="2">
    <location>
        <begin position="158"/>
        <end position="168"/>
    </location>
</feature>
<proteinExistence type="predicted"/>
<organism evidence="3 4">
    <name type="scientific">Gymnopilus dilepis</name>
    <dbReference type="NCBI Taxonomy" id="231916"/>
    <lineage>
        <taxon>Eukaryota</taxon>
        <taxon>Fungi</taxon>
        <taxon>Dikarya</taxon>
        <taxon>Basidiomycota</taxon>
        <taxon>Agaricomycotina</taxon>
        <taxon>Agaricomycetes</taxon>
        <taxon>Agaricomycetidae</taxon>
        <taxon>Agaricales</taxon>
        <taxon>Agaricineae</taxon>
        <taxon>Hymenogastraceae</taxon>
        <taxon>Gymnopilus</taxon>
    </lineage>
</organism>
<comment type="caution">
    <text evidence="3">The sequence shown here is derived from an EMBL/GenBank/DDBJ whole genome shotgun (WGS) entry which is preliminary data.</text>
</comment>
<feature type="compositionally biased region" description="Basic and acidic residues" evidence="2">
    <location>
        <begin position="309"/>
        <end position="325"/>
    </location>
</feature>
<dbReference type="Proteomes" id="UP000284706">
    <property type="component" value="Unassembled WGS sequence"/>
</dbReference>
<sequence length="769" mass="80996">MSNLSPARRLRTKTSDLTDFFRGAGHSSNQARHQDVMLSTSSATLEVPSGDEEGGTRKKITRIPLFGRSRKKSNQSATSSPYVSSTAVRESSDIGEQSSRGPSPDRRRSEHSAANVHDGHSTSSSRPPVSLGSKLAAHFAHSRPSKQAKAPAEVARPLPEPRTTPSPSPSGLAPPATRSASFDSGSSSGSKSRSTTPRPPQPVITVSLSSDNSEFKDLFTRPKRPVVPLSKFPNPSNVEPGSSEPSIYKRGYTPASAIAAAVRDQHNSEVPRSSSRSSRASTSISSSKQPGSRKNSDSDKSGSSTPRLSEARESPRPIPPEKDRVLPPSLQRRSSVATGSGQASENSSASLRSRMKQPVTRPPSMPLPLLPASAHSTPPPSSPPSSPLPDPPLNASLPAKVENEAPKKVHIRPRAHTIGSVGNTPLPSPTGSITPLTSASTIVPRVGGSGNLDIDTASAEELRQALRARNKDYEELSASMLKMKEIHAAEVNGLEKKIALLEKENRKLETQIKGFTWLLKDGEAQQPKPPGIAASNSLRLTSSRAAVAAGESLSDRDGYRIPQLAGARRLVYQSDSGAESHPTSGAESLRASGASGSESMASGLLRKSKLRRLYLTGDGSHGVSRTGSILRPSTKGPPAANSEKPLPEAPNSKRLSLNSASTSPSSSTSSLLPPSPSITMSSLSAIPEAGDAGNSVRFAAPDGSETSDDRRGLRQSRRISASSLTSSSTAASSSYSTNVKRSRPPSIAQVLEKSPKNFGDVLDKLRPFS</sequence>
<keyword evidence="4" id="KW-1185">Reference proteome</keyword>
<feature type="compositionally biased region" description="Low complexity" evidence="2">
    <location>
        <begin position="655"/>
        <end position="684"/>
    </location>
</feature>
<feature type="compositionally biased region" description="Polar residues" evidence="2">
    <location>
        <begin position="74"/>
        <end position="97"/>
    </location>
</feature>
<feature type="compositionally biased region" description="Low complexity" evidence="2">
    <location>
        <begin position="591"/>
        <end position="602"/>
    </location>
</feature>
<feature type="compositionally biased region" description="Polar residues" evidence="2">
    <location>
        <begin position="233"/>
        <end position="245"/>
    </location>
</feature>
<keyword evidence="1" id="KW-0175">Coiled coil</keyword>
<feature type="compositionally biased region" description="Low complexity" evidence="2">
    <location>
        <begin position="169"/>
        <end position="196"/>
    </location>
</feature>
<feature type="region of interest" description="Disordered" evidence="2">
    <location>
        <begin position="1"/>
        <end position="437"/>
    </location>
</feature>
<evidence type="ECO:0000256" key="2">
    <source>
        <dbReference type="SAM" id="MobiDB-lite"/>
    </source>
</evidence>
<feature type="coiled-coil region" evidence="1">
    <location>
        <begin position="456"/>
        <end position="511"/>
    </location>
</feature>